<dbReference type="InterPro" id="IPR056743">
    <property type="entry name" value="TRM5-TYW2-like_MTfase"/>
</dbReference>
<keyword evidence="3" id="KW-0949">S-adenosyl-L-methionine</keyword>
<comment type="caution">
    <text evidence="5">The sequence shown here is derived from an EMBL/GenBank/DDBJ whole genome shotgun (WGS) entry which is preliminary data.</text>
</comment>
<accession>A0A1G1Z3G9</accession>
<sequence>MPSSAKNISGYLKNHSISNYLMVGECLLDARRVSFFERAINKTVKPGDVVVDAGTGTGIIALLAAKRGAKVYAVEKDPEIAKLAKQDVSVNKMQNRITVVNQDVRDFKLPRGLHADVVTMEMLDTGMVAEQQAQAVIAMRKNGVIIDKTILLPDKMDCLLRVVDYDFDFYGFNIPIVVQARNYGAVSRVVNGLSSFTSYASVDLKSIKSTIINEEIEIMVEKSGIVNAVELKSNIYLGGRRYGDTSDMNMPVIVPVDRKKVKKGGKIKLNISYNMGLGFTEFNVDII</sequence>
<dbReference type="Gene3D" id="3.40.50.150">
    <property type="entry name" value="Vaccinia Virus protein VP39"/>
    <property type="match status" value="1"/>
</dbReference>
<dbReference type="AlphaFoldDB" id="A0A1G1Z3G9"/>
<dbReference type="SUPFAM" id="SSF53335">
    <property type="entry name" value="S-adenosyl-L-methionine-dependent methyltransferases"/>
    <property type="match status" value="1"/>
</dbReference>
<evidence type="ECO:0000256" key="2">
    <source>
        <dbReference type="ARBA" id="ARBA00022679"/>
    </source>
</evidence>
<evidence type="ECO:0000256" key="1">
    <source>
        <dbReference type="ARBA" id="ARBA00022603"/>
    </source>
</evidence>
<dbReference type="Proteomes" id="UP000178744">
    <property type="component" value="Unassembled WGS sequence"/>
</dbReference>
<keyword evidence="1" id="KW-0489">Methyltransferase</keyword>
<dbReference type="EMBL" id="MHIY01000031">
    <property type="protein sequence ID" value="OGY59168.1"/>
    <property type="molecule type" value="Genomic_DNA"/>
</dbReference>
<dbReference type="CDD" id="cd02440">
    <property type="entry name" value="AdoMet_MTases"/>
    <property type="match status" value="1"/>
</dbReference>
<dbReference type="PANTHER" id="PTHR11006:SF53">
    <property type="entry name" value="PROTEIN ARGININE N-METHYLTRANSFERASE 3"/>
    <property type="match status" value="1"/>
</dbReference>
<keyword evidence="2" id="KW-0808">Transferase</keyword>
<dbReference type="GO" id="GO:0000179">
    <property type="term" value="F:rRNA (adenine-N6,N6-)-dimethyltransferase activity"/>
    <property type="evidence" value="ECO:0007669"/>
    <property type="project" value="InterPro"/>
</dbReference>
<gene>
    <name evidence="5" type="ORF">A3B23_00400</name>
</gene>
<dbReference type="Pfam" id="PF02475">
    <property type="entry name" value="TRM5-TYW2_MTfase"/>
    <property type="match status" value="1"/>
</dbReference>
<evidence type="ECO:0000256" key="3">
    <source>
        <dbReference type="ARBA" id="ARBA00022691"/>
    </source>
</evidence>
<name>A0A1G1Z3G9_9BACT</name>
<protein>
    <recommendedName>
        <fullName evidence="4">Ribosomal RNA adenine methylase transferase N-terminal domain-containing protein</fullName>
    </recommendedName>
</protein>
<dbReference type="PANTHER" id="PTHR11006">
    <property type="entry name" value="PROTEIN ARGININE N-METHYLTRANSFERASE"/>
    <property type="match status" value="1"/>
</dbReference>
<dbReference type="GO" id="GO:0042054">
    <property type="term" value="F:histone methyltransferase activity"/>
    <property type="evidence" value="ECO:0007669"/>
    <property type="project" value="TreeGrafter"/>
</dbReference>
<dbReference type="InterPro" id="IPR020598">
    <property type="entry name" value="rRNA_Ade_methylase_Trfase_N"/>
</dbReference>
<proteinExistence type="predicted"/>
<feature type="domain" description="Ribosomal RNA adenine methylase transferase N-terminal" evidence="4">
    <location>
        <begin position="39"/>
        <end position="143"/>
    </location>
</feature>
<evidence type="ECO:0000313" key="5">
    <source>
        <dbReference type="EMBL" id="OGY59168.1"/>
    </source>
</evidence>
<reference evidence="5 6" key="1">
    <citation type="journal article" date="2016" name="Nat. Commun.">
        <title>Thousands of microbial genomes shed light on interconnected biogeochemical processes in an aquifer system.</title>
        <authorList>
            <person name="Anantharaman K."/>
            <person name="Brown C.T."/>
            <person name="Hug L.A."/>
            <person name="Sharon I."/>
            <person name="Castelle C.J."/>
            <person name="Probst A.J."/>
            <person name="Thomas B.C."/>
            <person name="Singh A."/>
            <person name="Wilkins M.J."/>
            <person name="Karaoz U."/>
            <person name="Brodie E.L."/>
            <person name="Williams K.H."/>
            <person name="Hubbard S.S."/>
            <person name="Banfield J.F."/>
        </authorList>
    </citation>
    <scope>NUCLEOTIDE SEQUENCE [LARGE SCALE GENOMIC DNA]</scope>
</reference>
<evidence type="ECO:0000313" key="6">
    <source>
        <dbReference type="Proteomes" id="UP000178744"/>
    </source>
</evidence>
<dbReference type="SMART" id="SM00650">
    <property type="entry name" value="rADc"/>
    <property type="match status" value="1"/>
</dbReference>
<organism evidence="5 6">
    <name type="scientific">Candidatus Colwellbacteria bacterium RIFCSPLOWO2_01_FULL_48_10</name>
    <dbReference type="NCBI Taxonomy" id="1797690"/>
    <lineage>
        <taxon>Bacteria</taxon>
        <taxon>Candidatus Colwelliibacteriota</taxon>
    </lineage>
</organism>
<dbReference type="InterPro" id="IPR029063">
    <property type="entry name" value="SAM-dependent_MTases_sf"/>
</dbReference>
<evidence type="ECO:0000259" key="4">
    <source>
        <dbReference type="SMART" id="SM00650"/>
    </source>
</evidence>
<dbReference type="InterPro" id="IPR025799">
    <property type="entry name" value="Arg_MeTrfase"/>
</dbReference>
<dbReference type="GO" id="GO:0016274">
    <property type="term" value="F:protein-arginine N-methyltransferase activity"/>
    <property type="evidence" value="ECO:0007669"/>
    <property type="project" value="InterPro"/>
</dbReference>